<proteinExistence type="predicted"/>
<name>A0A540WQR9_9BACT</name>
<evidence type="ECO:0000313" key="2">
    <source>
        <dbReference type="EMBL" id="TQF11343.1"/>
    </source>
</evidence>
<feature type="transmembrane region" description="Helical" evidence="1">
    <location>
        <begin position="416"/>
        <end position="435"/>
    </location>
</feature>
<keyword evidence="1" id="KW-0472">Membrane</keyword>
<comment type="caution">
    <text evidence="2">The sequence shown here is derived from an EMBL/GenBank/DDBJ whole genome shotgun (WGS) entry which is preliminary data.</text>
</comment>
<keyword evidence="1" id="KW-0812">Transmembrane</keyword>
<feature type="transmembrane region" description="Helical" evidence="1">
    <location>
        <begin position="164"/>
        <end position="183"/>
    </location>
</feature>
<dbReference type="Proteomes" id="UP000315369">
    <property type="component" value="Unassembled WGS sequence"/>
</dbReference>
<organism evidence="2 3">
    <name type="scientific">Myxococcus llanfairpwllgwyngyllgogerychwyrndrobwllllantysiliogogogochensis</name>
    <dbReference type="NCBI Taxonomy" id="2590453"/>
    <lineage>
        <taxon>Bacteria</taxon>
        <taxon>Pseudomonadati</taxon>
        <taxon>Myxococcota</taxon>
        <taxon>Myxococcia</taxon>
        <taxon>Myxococcales</taxon>
        <taxon>Cystobacterineae</taxon>
        <taxon>Myxococcaceae</taxon>
        <taxon>Myxococcus</taxon>
    </lineage>
</organism>
<evidence type="ECO:0008006" key="4">
    <source>
        <dbReference type="Google" id="ProtNLM"/>
    </source>
</evidence>
<dbReference type="AlphaFoldDB" id="A0A540WQR9"/>
<feature type="transmembrane region" description="Helical" evidence="1">
    <location>
        <begin position="7"/>
        <end position="32"/>
    </location>
</feature>
<feature type="transmembrane region" description="Helical" evidence="1">
    <location>
        <begin position="390"/>
        <end position="410"/>
    </location>
</feature>
<feature type="transmembrane region" description="Helical" evidence="1">
    <location>
        <begin position="91"/>
        <end position="115"/>
    </location>
</feature>
<reference evidence="2 3" key="1">
    <citation type="submission" date="2019-06" db="EMBL/GenBank/DDBJ databases">
        <authorList>
            <person name="Livingstone P."/>
            <person name="Whitworth D."/>
        </authorList>
    </citation>
    <scope>NUCLEOTIDE SEQUENCE [LARGE SCALE GENOMIC DNA]</scope>
    <source>
        <strain evidence="2 3">AM401</strain>
    </source>
</reference>
<sequence>MSVGTRLLAVLGGWHVRLGLTFLWFALLFAAFQPGLLSSDSLDMLYQGRTGNYSDWHSPFFAFVLGKTFLLTGSTWLVLAFQLVGLALGPLLLLGGLTGRRGLAALALLVVYWFIPSNWAVGVTLWKDTFNGVALLWAVVFLAWRRPGWAFAFMVAATLTRHNAITASMLLVPMVVARVPLLMKGRVRPVLASVGLLAVLASAPGILNRAVDAKKDWIGGALLVFDVVGVYAHEPAAMEGSPLVALWKWDATRIAHIYHRRSLAPILWGDPERGAISVGAFRAAKEPLTREWLRVVRAYPGAYLRHRWAAYVANLGMEDFAGNYYREEGGFFQSIDKNDLGLTLRKHTLLHRGWAAMRAACPDIFIRGGSWLVLTAALAVVGWRRRARDGGLMFCVAASGVTYALAYFPVSVSAEFRFYFWTVIATFAAGALWLAQPPSRQT</sequence>
<dbReference type="EMBL" id="VIFM01000195">
    <property type="protein sequence ID" value="TQF11343.1"/>
    <property type="molecule type" value="Genomic_DNA"/>
</dbReference>
<accession>A0A540WQR9</accession>
<feature type="transmembrane region" description="Helical" evidence="1">
    <location>
        <begin position="189"/>
        <end position="207"/>
    </location>
</feature>
<evidence type="ECO:0000313" key="3">
    <source>
        <dbReference type="Proteomes" id="UP000315369"/>
    </source>
</evidence>
<keyword evidence="1" id="KW-1133">Transmembrane helix</keyword>
<gene>
    <name evidence="2" type="ORF">FJV41_34820</name>
</gene>
<evidence type="ECO:0000256" key="1">
    <source>
        <dbReference type="SAM" id="Phobius"/>
    </source>
</evidence>
<feature type="transmembrane region" description="Helical" evidence="1">
    <location>
        <begin position="364"/>
        <end position="383"/>
    </location>
</feature>
<keyword evidence="3" id="KW-1185">Reference proteome</keyword>
<protein>
    <recommendedName>
        <fullName evidence="4">Glycosyltransferase RgtA/B/C/D-like domain-containing protein</fullName>
    </recommendedName>
</protein>